<dbReference type="InterPro" id="IPR000600">
    <property type="entry name" value="ROK"/>
</dbReference>
<sequence length="288" mass="31125">MTNCNTPFITCVDLGGTKLAIANIADGEIIKSHTLPIDASLSKDDFNAFLFNNLAPFVTKACRGICIGVPGLVESDSGFVIEVLNIKHWQNVALKTLLEARFARPVLVHNDANCFAYGIYKSKDYQRYENLVGVTLGTGLGAGLILNGRLYTGKQSAAGEFGSFPYLDGIIEDYCSSQFFKKQGLDGAATYQQAQAGDNRALAVFAELGKHLGHALVQVVQAFNPEKVVFGGAIAKSAPLFIDALQQTLLKQLPQSVYNALQIHYTQDTNTALFGAYQLFLDEVATGE</sequence>
<dbReference type="PANTHER" id="PTHR18964:SF149">
    <property type="entry name" value="BIFUNCTIONAL UDP-N-ACETYLGLUCOSAMINE 2-EPIMERASE_N-ACETYLMANNOSAMINE KINASE"/>
    <property type="match status" value="1"/>
</dbReference>
<dbReference type="EMBL" id="JBAWKS010000002">
    <property type="protein sequence ID" value="MEI4550966.1"/>
    <property type="molecule type" value="Genomic_DNA"/>
</dbReference>
<evidence type="ECO:0000313" key="3">
    <source>
        <dbReference type="Proteomes" id="UP001382455"/>
    </source>
</evidence>
<evidence type="ECO:0000313" key="2">
    <source>
        <dbReference type="EMBL" id="MEI4550966.1"/>
    </source>
</evidence>
<dbReference type="Proteomes" id="UP001382455">
    <property type="component" value="Unassembled WGS sequence"/>
</dbReference>
<dbReference type="InterPro" id="IPR043129">
    <property type="entry name" value="ATPase_NBD"/>
</dbReference>
<comment type="similarity">
    <text evidence="1">Belongs to the ROK (NagC/XylR) family.</text>
</comment>
<dbReference type="RefSeq" id="WP_336436017.1">
    <property type="nucleotide sequence ID" value="NZ_JBAWKS010000002.1"/>
</dbReference>
<proteinExistence type="inferred from homology"/>
<organism evidence="2 3">
    <name type="scientific">Pseudoalteromonas spongiae</name>
    <dbReference type="NCBI Taxonomy" id="298657"/>
    <lineage>
        <taxon>Bacteria</taxon>
        <taxon>Pseudomonadati</taxon>
        <taxon>Pseudomonadota</taxon>
        <taxon>Gammaproteobacteria</taxon>
        <taxon>Alteromonadales</taxon>
        <taxon>Pseudoalteromonadaceae</taxon>
        <taxon>Pseudoalteromonas</taxon>
    </lineage>
</organism>
<dbReference type="Gene3D" id="3.30.420.40">
    <property type="match status" value="2"/>
</dbReference>
<accession>A0ABU8EVG6</accession>
<dbReference type="PANTHER" id="PTHR18964">
    <property type="entry name" value="ROK (REPRESSOR, ORF, KINASE) FAMILY"/>
    <property type="match status" value="1"/>
</dbReference>
<comment type="caution">
    <text evidence="2">The sequence shown here is derived from an EMBL/GenBank/DDBJ whole genome shotgun (WGS) entry which is preliminary data.</text>
</comment>
<gene>
    <name evidence="2" type="ORF">WAE96_14945</name>
</gene>
<dbReference type="Pfam" id="PF00480">
    <property type="entry name" value="ROK"/>
    <property type="match status" value="1"/>
</dbReference>
<name>A0ABU8EVG6_9GAMM</name>
<dbReference type="SUPFAM" id="SSF53067">
    <property type="entry name" value="Actin-like ATPase domain"/>
    <property type="match status" value="1"/>
</dbReference>
<evidence type="ECO:0000256" key="1">
    <source>
        <dbReference type="ARBA" id="ARBA00006479"/>
    </source>
</evidence>
<protein>
    <submittedName>
        <fullName evidence="2">ROK family protein</fullName>
    </submittedName>
</protein>
<keyword evidence="3" id="KW-1185">Reference proteome</keyword>
<reference evidence="2 3" key="1">
    <citation type="submission" date="2023-12" db="EMBL/GenBank/DDBJ databases">
        <title>Friends and Foes: Symbiotic and Algicidal bacterial influence on Karenia brevis blooms.</title>
        <authorList>
            <person name="Fei C."/>
            <person name="Mohamed A.R."/>
            <person name="Booker A."/>
            <person name="Arshad M."/>
            <person name="Klass S."/>
            <person name="Ahn S."/>
            <person name="Gilbert P.M."/>
            <person name="Heil C.A."/>
            <person name="Martinez J.M."/>
            <person name="Amin S.A."/>
        </authorList>
    </citation>
    <scope>NUCLEOTIDE SEQUENCE [LARGE SCALE GENOMIC DNA]</scope>
    <source>
        <strain evidence="2 3">CE15</strain>
    </source>
</reference>